<dbReference type="InterPro" id="IPR052709">
    <property type="entry name" value="Transposase-MT_Hybrid"/>
</dbReference>
<dbReference type="PANTHER" id="PTHR46060">
    <property type="entry name" value="MARINER MOS1 TRANSPOSASE-LIKE PROTEIN"/>
    <property type="match status" value="1"/>
</dbReference>
<feature type="compositionally biased region" description="Polar residues" evidence="1">
    <location>
        <begin position="287"/>
        <end position="299"/>
    </location>
</feature>
<evidence type="ECO:0000313" key="3">
    <source>
        <dbReference type="Proteomes" id="UP001235939"/>
    </source>
</evidence>
<dbReference type="Gene3D" id="3.30.420.10">
    <property type="entry name" value="Ribonuclease H-like superfamily/Ribonuclease H"/>
    <property type="match status" value="3"/>
</dbReference>
<organism evidence="2 3">
    <name type="scientific">Cordylochernes scorpioides</name>
    <dbReference type="NCBI Taxonomy" id="51811"/>
    <lineage>
        <taxon>Eukaryota</taxon>
        <taxon>Metazoa</taxon>
        <taxon>Ecdysozoa</taxon>
        <taxon>Arthropoda</taxon>
        <taxon>Chelicerata</taxon>
        <taxon>Arachnida</taxon>
        <taxon>Pseudoscorpiones</taxon>
        <taxon>Cheliferoidea</taxon>
        <taxon>Chernetidae</taxon>
        <taxon>Cordylochernes</taxon>
    </lineage>
</organism>
<feature type="region of interest" description="Disordered" evidence="1">
    <location>
        <begin position="284"/>
        <end position="306"/>
    </location>
</feature>
<dbReference type="Proteomes" id="UP001235939">
    <property type="component" value="Chromosome 08"/>
</dbReference>
<keyword evidence="3" id="KW-1185">Reference proteome</keyword>
<accession>A0ABY6KRT6</accession>
<dbReference type="EMBL" id="CP092870">
    <property type="protein sequence ID" value="UYV71571.1"/>
    <property type="molecule type" value="Genomic_DNA"/>
</dbReference>
<evidence type="ECO:0008006" key="4">
    <source>
        <dbReference type="Google" id="ProtNLM"/>
    </source>
</evidence>
<sequence>MTTPNEVKEVIKNLGNHKAPGHDNITPQMTKNLPIKWIVFLAGIFNAALHLCYFPKTWKHAIIITIPKKSPVKSPEDLRPLSLLSTIDDPRQERPKFQRTDENVQKITDLIKENPRTTLLELEQDTGISKTTIGRIVTEDLKLKKTPAKFIPRFLTNEQKLCRLATCEDMMEMTRTDPEWKDKIITGDETWVYGYDPETKPQSAEWRDIAPNDFFLFPKLKAVLKGRHFDTRDDIIEKSPLALKSIPKEAYKNCFDNWEKRWRWCMECTSSAVQLQVLRREALAQRMPTSSSPEPQANQLKPRRPSRAALSKLSHIHAKCNSTCVRSVVMKSNREFENRAAIIAALRTGRSPKEIVDFLKLPKTTIYRVKKQFDEADSNKEGIATRKKHSRRSDRSYALRKGQLLTENMKNNRKGKAAALLNNLKHDSFGMLRFFSDEKNFDVDQKVNPRNDRWICKDPSEIPVVMHTKFPASVMVLGVISSEDCNPLDYYVWGVVERDDNKAPHTTIQSVKKAVHTVMTQMDKVIVAKACASFRTRLETVVANNGNYIE</sequence>
<reference evidence="2 3" key="1">
    <citation type="submission" date="2022-01" db="EMBL/GenBank/DDBJ databases">
        <title>A chromosomal length assembly of Cordylochernes scorpioides.</title>
        <authorList>
            <person name="Zeh D."/>
            <person name="Zeh J."/>
        </authorList>
    </citation>
    <scope>NUCLEOTIDE SEQUENCE [LARGE SCALE GENOMIC DNA]</scope>
    <source>
        <strain evidence="2">IN4F17</strain>
        <tissue evidence="2">Whole Body</tissue>
    </source>
</reference>
<dbReference type="InterPro" id="IPR036397">
    <property type="entry name" value="RNaseH_sf"/>
</dbReference>
<gene>
    <name evidence="2" type="ORF">LAZ67_8003714</name>
</gene>
<protein>
    <recommendedName>
        <fullName evidence="4">Transposase</fullName>
    </recommendedName>
</protein>
<evidence type="ECO:0000256" key="1">
    <source>
        <dbReference type="SAM" id="MobiDB-lite"/>
    </source>
</evidence>
<proteinExistence type="predicted"/>
<evidence type="ECO:0000313" key="2">
    <source>
        <dbReference type="EMBL" id="UYV71571.1"/>
    </source>
</evidence>
<dbReference type="PANTHER" id="PTHR46060:SF1">
    <property type="entry name" value="MARINER MOS1 TRANSPOSASE-LIKE PROTEIN"/>
    <property type="match status" value="1"/>
</dbReference>
<name>A0ABY6KRT6_9ARAC</name>